<dbReference type="EMBL" id="KZ825894">
    <property type="protein sequence ID" value="PYH93396.1"/>
    <property type="molecule type" value="Genomic_DNA"/>
</dbReference>
<evidence type="ECO:0000256" key="2">
    <source>
        <dbReference type="ARBA" id="ARBA00022553"/>
    </source>
</evidence>
<dbReference type="GO" id="GO:0004312">
    <property type="term" value="F:fatty acid synthase activity"/>
    <property type="evidence" value="ECO:0007669"/>
    <property type="project" value="TreeGrafter"/>
</dbReference>
<dbReference type="InterPro" id="IPR032821">
    <property type="entry name" value="PKS_assoc"/>
</dbReference>
<protein>
    <submittedName>
        <fullName evidence="7">Ketoacyl-synt-domain-containing protein</fullName>
    </submittedName>
</protein>
<dbReference type="Gene3D" id="3.40.47.10">
    <property type="match status" value="2"/>
</dbReference>
<dbReference type="InterPro" id="IPR014030">
    <property type="entry name" value="Ketoacyl_synth_N"/>
</dbReference>
<dbReference type="PANTHER" id="PTHR43775">
    <property type="entry name" value="FATTY ACID SYNTHASE"/>
    <property type="match status" value="1"/>
</dbReference>
<dbReference type="SUPFAM" id="SSF47336">
    <property type="entry name" value="ACP-like"/>
    <property type="match status" value="1"/>
</dbReference>
<dbReference type="PROSITE" id="PS50075">
    <property type="entry name" value="CARRIER"/>
    <property type="match status" value="1"/>
</dbReference>
<dbReference type="Gene3D" id="3.30.70.3290">
    <property type="match status" value="1"/>
</dbReference>
<dbReference type="Proteomes" id="UP000247810">
    <property type="component" value="Unassembled WGS sequence"/>
</dbReference>
<feature type="domain" description="Carrier" evidence="5">
    <location>
        <begin position="710"/>
        <end position="786"/>
    </location>
</feature>
<dbReference type="InterPro" id="IPR016039">
    <property type="entry name" value="Thiolase-like"/>
</dbReference>
<dbReference type="PROSITE" id="PS52004">
    <property type="entry name" value="KS3_2"/>
    <property type="match status" value="1"/>
</dbReference>
<evidence type="ECO:0000259" key="5">
    <source>
        <dbReference type="PROSITE" id="PS50075"/>
    </source>
</evidence>
<evidence type="ECO:0000313" key="8">
    <source>
        <dbReference type="Proteomes" id="UP000247810"/>
    </source>
</evidence>
<keyword evidence="3" id="KW-0808">Transferase</keyword>
<evidence type="ECO:0000256" key="3">
    <source>
        <dbReference type="ARBA" id="ARBA00022679"/>
    </source>
</evidence>
<dbReference type="Pfam" id="PF02801">
    <property type="entry name" value="Ketoacyl-synt_C"/>
    <property type="match status" value="1"/>
</dbReference>
<keyword evidence="2" id="KW-0597">Phosphoprotein</keyword>
<dbReference type="VEuPathDB" id="FungiDB:BO71DRAFT_431049"/>
<dbReference type="GO" id="GO:0006633">
    <property type="term" value="P:fatty acid biosynthetic process"/>
    <property type="evidence" value="ECO:0007669"/>
    <property type="project" value="TreeGrafter"/>
</dbReference>
<dbReference type="Pfam" id="PF16197">
    <property type="entry name" value="KAsynt_C_assoc"/>
    <property type="match status" value="1"/>
</dbReference>
<accession>A0A319D7F9</accession>
<proteinExistence type="predicted"/>
<dbReference type="InterPro" id="IPR009081">
    <property type="entry name" value="PP-bd_ACP"/>
</dbReference>
<evidence type="ECO:0000256" key="1">
    <source>
        <dbReference type="ARBA" id="ARBA00022450"/>
    </source>
</evidence>
<dbReference type="CDD" id="cd00833">
    <property type="entry name" value="PKS"/>
    <property type="match status" value="1"/>
</dbReference>
<dbReference type="InterPro" id="IPR036736">
    <property type="entry name" value="ACP-like_sf"/>
</dbReference>
<name>A0A319D7F9_9EURO</name>
<dbReference type="SMART" id="SM00825">
    <property type="entry name" value="PKS_KS"/>
    <property type="match status" value="1"/>
</dbReference>
<dbReference type="InterPro" id="IPR006162">
    <property type="entry name" value="Ppantetheine_attach_site"/>
</dbReference>
<dbReference type="OrthoDB" id="329835at2759"/>
<dbReference type="InterPro" id="IPR050091">
    <property type="entry name" value="PKS_NRPS_Biosynth_Enz"/>
</dbReference>
<dbReference type="SUPFAM" id="SSF53901">
    <property type="entry name" value="Thiolase-like"/>
    <property type="match status" value="1"/>
</dbReference>
<dbReference type="Gene3D" id="1.10.1200.10">
    <property type="entry name" value="ACP-like"/>
    <property type="match status" value="1"/>
</dbReference>
<evidence type="ECO:0000259" key="6">
    <source>
        <dbReference type="PROSITE" id="PS52004"/>
    </source>
</evidence>
<sequence length="786" mass="85844">MSMLQVWEMAGSGIGDDLRFATQRAKQLQPKTKSKKIQHQTALTVINVREPIAVVGYGCRLPGDATTASKLWDLLQAPRDLRTKIPSDRFNSDTFYHPSGANHGATNVQHAYLLSEDPRRFDPGFFAINPREAAEMDPQHRILREVVYESLEHAGLTIPQPRGSKTGIYVGLMTNDFGEMQLRDLETIPMYAATGTSRCILSHRVSHFFDWQDPSMTIDTACSSSLVAVHLAVQSLRSGETEMAVAGGSNLILGPETFITESKINMLSPSGRSQMWDHKANGYAQGEGLVCVVLKTLSAARRDNDRIECIIRETGVTQDGQTPGLTYFEAHGTGTPTGDPLEAEAISLAFFGQSNSPADISTSDSLLVGGIKTVIGHLEGGAGVASLLKGVLALKHQTIPPNLLFETINPTVARFTKHLQIPTTPTRWPSTSTPRVSINSFGFGGTNAHVILEALTDTSRKIMNGHATVTESALLAPIVTSAHSRPSLIHNIQALRDHLTAHPDTDLTDLAWTLANRRTAFTYRKAFVGATTTDLLTSMIDWLERANQTPPDQNPRHLHRPGRAMAHDGRPTPSNIPHLPRDHPHPRRLPALPPRRPPPPPFVGIGTLANQRELPPSFRLHRLPYMSEPLFHLMFAEAVIAGKPDSRRNPVLSLNMERGASLFLEEGENDPVWAKTPRFSHMGWVGGGVDGAGVEQSLKGMLAGVDGEGEVREVLTGALKERLSKILKLSVEAIDAQVPLPSIGMDSLIALQVRQWLQKELEVDVSMLRITNDSVADVVGDIVVQL</sequence>
<keyword evidence="1" id="KW-0596">Phosphopantetheine</keyword>
<dbReference type="InterPro" id="IPR014031">
    <property type="entry name" value="Ketoacyl_synth_C"/>
</dbReference>
<feature type="domain" description="Ketosynthase family 3 (KS3)" evidence="6">
    <location>
        <begin position="49"/>
        <end position="454"/>
    </location>
</feature>
<dbReference type="PROSITE" id="PS00012">
    <property type="entry name" value="PHOSPHOPANTETHEINE"/>
    <property type="match status" value="1"/>
</dbReference>
<dbReference type="PANTHER" id="PTHR43775:SF20">
    <property type="entry name" value="HYBRID PKS-NRPS SYNTHETASE APDA"/>
    <property type="match status" value="1"/>
</dbReference>
<dbReference type="STRING" id="1448320.A0A319D7F9"/>
<dbReference type="GO" id="GO:0031177">
    <property type="term" value="F:phosphopantetheine binding"/>
    <property type="evidence" value="ECO:0007669"/>
    <property type="project" value="InterPro"/>
</dbReference>
<keyword evidence="8" id="KW-1185">Reference proteome</keyword>
<dbReference type="Pfam" id="PF00550">
    <property type="entry name" value="PP-binding"/>
    <property type="match status" value="1"/>
</dbReference>
<evidence type="ECO:0000256" key="4">
    <source>
        <dbReference type="SAM" id="MobiDB-lite"/>
    </source>
</evidence>
<dbReference type="SMART" id="SM00823">
    <property type="entry name" value="PKS_PP"/>
    <property type="match status" value="1"/>
</dbReference>
<dbReference type="GO" id="GO:0044550">
    <property type="term" value="P:secondary metabolite biosynthetic process"/>
    <property type="evidence" value="ECO:0007669"/>
    <property type="project" value="UniProtKB-ARBA"/>
</dbReference>
<organism evidence="7 8">
    <name type="scientific">Aspergillus ellipticus CBS 707.79</name>
    <dbReference type="NCBI Taxonomy" id="1448320"/>
    <lineage>
        <taxon>Eukaryota</taxon>
        <taxon>Fungi</taxon>
        <taxon>Dikarya</taxon>
        <taxon>Ascomycota</taxon>
        <taxon>Pezizomycotina</taxon>
        <taxon>Eurotiomycetes</taxon>
        <taxon>Eurotiomycetidae</taxon>
        <taxon>Eurotiales</taxon>
        <taxon>Aspergillaceae</taxon>
        <taxon>Aspergillus</taxon>
        <taxon>Aspergillus subgen. Circumdati</taxon>
    </lineage>
</organism>
<dbReference type="InterPro" id="IPR020841">
    <property type="entry name" value="PKS_Beta-ketoAc_synthase_dom"/>
</dbReference>
<gene>
    <name evidence="7" type="ORF">BO71DRAFT_431049</name>
</gene>
<feature type="region of interest" description="Disordered" evidence="4">
    <location>
        <begin position="546"/>
        <end position="597"/>
    </location>
</feature>
<dbReference type="InterPro" id="IPR020806">
    <property type="entry name" value="PKS_PP-bd"/>
</dbReference>
<dbReference type="Pfam" id="PF00109">
    <property type="entry name" value="ketoacyl-synt"/>
    <property type="match status" value="1"/>
</dbReference>
<evidence type="ECO:0000313" key="7">
    <source>
        <dbReference type="EMBL" id="PYH93396.1"/>
    </source>
</evidence>
<reference evidence="7 8" key="1">
    <citation type="submission" date="2018-02" db="EMBL/GenBank/DDBJ databases">
        <title>The genomes of Aspergillus section Nigri reveals drivers in fungal speciation.</title>
        <authorList>
            <consortium name="DOE Joint Genome Institute"/>
            <person name="Vesth T.C."/>
            <person name="Nybo J."/>
            <person name="Theobald S."/>
            <person name="Brandl J."/>
            <person name="Frisvad J.C."/>
            <person name="Nielsen K.F."/>
            <person name="Lyhne E.K."/>
            <person name="Kogle M.E."/>
            <person name="Kuo A."/>
            <person name="Riley R."/>
            <person name="Clum A."/>
            <person name="Nolan M."/>
            <person name="Lipzen A."/>
            <person name="Salamov A."/>
            <person name="Henrissat B."/>
            <person name="Wiebenga A."/>
            <person name="De vries R.P."/>
            <person name="Grigoriev I.V."/>
            <person name="Mortensen U.H."/>
            <person name="Andersen M.R."/>
            <person name="Baker S.E."/>
        </authorList>
    </citation>
    <scope>NUCLEOTIDE SEQUENCE [LARGE SCALE GENOMIC DNA]</scope>
    <source>
        <strain evidence="7 8">CBS 707.79</strain>
    </source>
</reference>
<dbReference type="AlphaFoldDB" id="A0A319D7F9"/>